<name>A0ABU1I7J6_9BURK</name>
<gene>
    <name evidence="2" type="ORF">QE399_000884</name>
</gene>
<dbReference type="EMBL" id="JAVIZX010000001">
    <property type="protein sequence ID" value="MDR6213195.1"/>
    <property type="molecule type" value="Genomic_DNA"/>
</dbReference>
<accession>A0ABU1I7J6</accession>
<feature type="compositionally biased region" description="Basic and acidic residues" evidence="1">
    <location>
        <begin position="7"/>
        <end position="20"/>
    </location>
</feature>
<reference evidence="2 3" key="1">
    <citation type="submission" date="2023-08" db="EMBL/GenBank/DDBJ databases">
        <title>Functional and genomic diversity of the sorghum phyllosphere microbiome.</title>
        <authorList>
            <person name="Shade A."/>
        </authorList>
    </citation>
    <scope>NUCLEOTIDE SEQUENCE [LARGE SCALE GENOMIC DNA]</scope>
    <source>
        <strain evidence="2 3">SORGH_AS_0335</strain>
    </source>
</reference>
<comment type="caution">
    <text evidence="2">The sequence shown here is derived from an EMBL/GenBank/DDBJ whole genome shotgun (WGS) entry which is preliminary data.</text>
</comment>
<dbReference type="RefSeq" id="WP_309826515.1">
    <property type="nucleotide sequence ID" value="NZ_JAVIZX010000001.1"/>
</dbReference>
<keyword evidence="3" id="KW-1185">Reference proteome</keyword>
<evidence type="ECO:0000313" key="3">
    <source>
        <dbReference type="Proteomes" id="UP001267710"/>
    </source>
</evidence>
<organism evidence="2 3">
    <name type="scientific">Paracidovorax wautersii</name>
    <dbReference type="NCBI Taxonomy" id="1177982"/>
    <lineage>
        <taxon>Bacteria</taxon>
        <taxon>Pseudomonadati</taxon>
        <taxon>Pseudomonadota</taxon>
        <taxon>Betaproteobacteria</taxon>
        <taxon>Burkholderiales</taxon>
        <taxon>Comamonadaceae</taxon>
        <taxon>Paracidovorax</taxon>
    </lineage>
</organism>
<dbReference type="Proteomes" id="UP001267710">
    <property type="component" value="Unassembled WGS sequence"/>
</dbReference>
<proteinExistence type="predicted"/>
<sequence>MSKTYRHLSEKTLKPRELKRQRQREAMLPAGKAAWHAVFLPEPEAPVWKPLG</sequence>
<protein>
    <recommendedName>
        <fullName evidence="4">Transposase</fullName>
    </recommendedName>
</protein>
<evidence type="ECO:0000313" key="2">
    <source>
        <dbReference type="EMBL" id="MDR6213195.1"/>
    </source>
</evidence>
<evidence type="ECO:0000256" key="1">
    <source>
        <dbReference type="SAM" id="MobiDB-lite"/>
    </source>
</evidence>
<feature type="region of interest" description="Disordered" evidence="1">
    <location>
        <begin position="1"/>
        <end position="20"/>
    </location>
</feature>
<evidence type="ECO:0008006" key="4">
    <source>
        <dbReference type="Google" id="ProtNLM"/>
    </source>
</evidence>